<sequence length="130" mass="15263">MMIKNFFKCGIAGWCMEVVWTSIMGIKNHDRKMMGKTSIWMFPIYGLGTVIKPLSSKLRKFNMIFRGFIYMAGIYFVEFISGTILQRKNCCPWNYSKCKYNIKGVVRLDYAPLWFMTGLLLEKVVNKQEK</sequence>
<accession>A0ABT2LW43</accession>
<evidence type="ECO:0000256" key="1">
    <source>
        <dbReference type="ARBA" id="ARBA00004141"/>
    </source>
</evidence>
<dbReference type="Pfam" id="PF06541">
    <property type="entry name" value="ABC_trans_CmpB"/>
    <property type="match status" value="1"/>
</dbReference>
<dbReference type="PANTHER" id="PTHR31746">
    <property type="entry name" value="TRANSMEMBRANE PROTEIN 229 FAMILY MEMBER"/>
    <property type="match status" value="1"/>
</dbReference>
<keyword evidence="2 5" id="KW-0812">Transmembrane</keyword>
<feature type="transmembrane region" description="Helical" evidence="5">
    <location>
        <begin position="7"/>
        <end position="26"/>
    </location>
</feature>
<dbReference type="EMBL" id="JAODBU010000002">
    <property type="protein sequence ID" value="MCT7397514.1"/>
    <property type="molecule type" value="Genomic_DNA"/>
</dbReference>
<dbReference type="PANTHER" id="PTHR31746:SF3">
    <property type="entry name" value="TRANSMEMBRANE PROTEIN 229B"/>
    <property type="match status" value="1"/>
</dbReference>
<evidence type="ECO:0000256" key="2">
    <source>
        <dbReference type="ARBA" id="ARBA00022692"/>
    </source>
</evidence>
<organism evidence="6 7">
    <name type="scientific">Eubacterium album</name>
    <dbReference type="NCBI Taxonomy" id="2978477"/>
    <lineage>
        <taxon>Bacteria</taxon>
        <taxon>Bacillati</taxon>
        <taxon>Bacillota</taxon>
        <taxon>Clostridia</taxon>
        <taxon>Eubacteriales</taxon>
        <taxon>Eubacteriaceae</taxon>
        <taxon>Eubacterium</taxon>
    </lineage>
</organism>
<evidence type="ECO:0000256" key="5">
    <source>
        <dbReference type="SAM" id="Phobius"/>
    </source>
</evidence>
<evidence type="ECO:0000256" key="4">
    <source>
        <dbReference type="ARBA" id="ARBA00023136"/>
    </source>
</evidence>
<feature type="transmembrane region" description="Helical" evidence="5">
    <location>
        <begin position="67"/>
        <end position="85"/>
    </location>
</feature>
<reference evidence="6" key="1">
    <citation type="submission" date="2022-09" db="EMBL/GenBank/DDBJ databases">
        <title>Eubacterium sp. LFL-14 isolated from human feces.</title>
        <authorList>
            <person name="Liu F."/>
        </authorList>
    </citation>
    <scope>NUCLEOTIDE SEQUENCE</scope>
    <source>
        <strain evidence="6">LFL-14</strain>
    </source>
</reference>
<keyword evidence="3 5" id="KW-1133">Transmembrane helix</keyword>
<comment type="subcellular location">
    <subcellularLocation>
        <location evidence="1">Membrane</location>
        <topology evidence="1">Multi-pass membrane protein</topology>
    </subcellularLocation>
</comment>
<keyword evidence="4 5" id="KW-0472">Membrane</keyword>
<comment type="caution">
    <text evidence="6">The sequence shown here is derived from an EMBL/GenBank/DDBJ whole genome shotgun (WGS) entry which is preliminary data.</text>
</comment>
<dbReference type="RefSeq" id="WP_260978041.1">
    <property type="nucleotide sequence ID" value="NZ_JAODBU010000002.1"/>
</dbReference>
<evidence type="ECO:0000313" key="7">
    <source>
        <dbReference type="Proteomes" id="UP001431199"/>
    </source>
</evidence>
<name>A0ABT2LW43_9FIRM</name>
<dbReference type="InterPro" id="IPR010540">
    <property type="entry name" value="CmpB_TMEM229"/>
</dbReference>
<dbReference type="Proteomes" id="UP001431199">
    <property type="component" value="Unassembled WGS sequence"/>
</dbReference>
<proteinExistence type="predicted"/>
<keyword evidence="7" id="KW-1185">Reference proteome</keyword>
<gene>
    <name evidence="6" type="ORF">N5B56_00245</name>
</gene>
<evidence type="ECO:0000313" key="6">
    <source>
        <dbReference type="EMBL" id="MCT7397514.1"/>
    </source>
</evidence>
<evidence type="ECO:0000256" key="3">
    <source>
        <dbReference type="ARBA" id="ARBA00022989"/>
    </source>
</evidence>
<protein>
    <submittedName>
        <fullName evidence="6">ABC transporter permease</fullName>
    </submittedName>
</protein>